<dbReference type="EMBL" id="CAMPGE010009560">
    <property type="protein sequence ID" value="CAI2368427.1"/>
    <property type="molecule type" value="Genomic_DNA"/>
</dbReference>
<dbReference type="AlphaFoldDB" id="A0AAD1XEM9"/>
<gene>
    <name evidence="1" type="ORF">ECRASSUSDP1_LOCUS9719</name>
</gene>
<name>A0AAD1XEM9_EUPCR</name>
<accession>A0AAD1XEM9</accession>
<comment type="caution">
    <text evidence="1">The sequence shown here is derived from an EMBL/GenBank/DDBJ whole genome shotgun (WGS) entry which is preliminary data.</text>
</comment>
<protein>
    <submittedName>
        <fullName evidence="1">Uncharacterized protein</fullName>
    </submittedName>
</protein>
<dbReference type="Proteomes" id="UP001295684">
    <property type="component" value="Unassembled WGS sequence"/>
</dbReference>
<reference evidence="1" key="1">
    <citation type="submission" date="2023-07" db="EMBL/GenBank/DDBJ databases">
        <authorList>
            <consortium name="AG Swart"/>
            <person name="Singh M."/>
            <person name="Singh A."/>
            <person name="Seah K."/>
            <person name="Emmerich C."/>
        </authorList>
    </citation>
    <scope>NUCLEOTIDE SEQUENCE</scope>
    <source>
        <strain evidence="1">DP1</strain>
    </source>
</reference>
<evidence type="ECO:0000313" key="1">
    <source>
        <dbReference type="EMBL" id="CAI2368427.1"/>
    </source>
</evidence>
<proteinExistence type="predicted"/>
<evidence type="ECO:0000313" key="2">
    <source>
        <dbReference type="Proteomes" id="UP001295684"/>
    </source>
</evidence>
<organism evidence="1 2">
    <name type="scientific">Euplotes crassus</name>
    <dbReference type="NCBI Taxonomy" id="5936"/>
    <lineage>
        <taxon>Eukaryota</taxon>
        <taxon>Sar</taxon>
        <taxon>Alveolata</taxon>
        <taxon>Ciliophora</taxon>
        <taxon>Intramacronucleata</taxon>
        <taxon>Spirotrichea</taxon>
        <taxon>Hypotrichia</taxon>
        <taxon>Euplotida</taxon>
        <taxon>Euplotidae</taxon>
        <taxon>Moneuplotes</taxon>
    </lineage>
</organism>
<sequence length="100" mass="11254">MEKLNSIAGCGAEQMKDSKGRAIHTQLETLDMSTLDAVNNQYFNRYTKDFDKKSVIGGFGIPHKKICFKKLVKEGVQANHISHLCFQIMTRCEKMGAESL</sequence>
<keyword evidence="2" id="KW-1185">Reference proteome</keyword>